<evidence type="ECO:0000313" key="4">
    <source>
        <dbReference type="Proteomes" id="UP001190700"/>
    </source>
</evidence>
<keyword evidence="2" id="KW-1133">Transmembrane helix</keyword>
<evidence type="ECO:0000256" key="2">
    <source>
        <dbReference type="SAM" id="Phobius"/>
    </source>
</evidence>
<evidence type="ECO:0000313" key="3">
    <source>
        <dbReference type="EMBL" id="KAK3242477.1"/>
    </source>
</evidence>
<gene>
    <name evidence="3" type="ORF">CYMTET_47821</name>
</gene>
<feature type="non-terminal residue" evidence="3">
    <location>
        <position position="174"/>
    </location>
</feature>
<dbReference type="Proteomes" id="UP001190700">
    <property type="component" value="Unassembled WGS sequence"/>
</dbReference>
<keyword evidence="2" id="KW-0812">Transmembrane</keyword>
<dbReference type="EMBL" id="LGRX02033160">
    <property type="protein sequence ID" value="KAK3242477.1"/>
    <property type="molecule type" value="Genomic_DNA"/>
</dbReference>
<feature type="region of interest" description="Disordered" evidence="1">
    <location>
        <begin position="119"/>
        <end position="174"/>
    </location>
</feature>
<accession>A0AAE0BTI5</accession>
<reference evidence="3 4" key="1">
    <citation type="journal article" date="2015" name="Genome Biol. Evol.">
        <title>Comparative Genomics of a Bacterivorous Green Alga Reveals Evolutionary Causalities and Consequences of Phago-Mixotrophic Mode of Nutrition.</title>
        <authorList>
            <person name="Burns J.A."/>
            <person name="Paasch A."/>
            <person name="Narechania A."/>
            <person name="Kim E."/>
        </authorList>
    </citation>
    <scope>NUCLEOTIDE SEQUENCE [LARGE SCALE GENOMIC DNA]</scope>
    <source>
        <strain evidence="3 4">PLY_AMNH</strain>
    </source>
</reference>
<dbReference type="AlphaFoldDB" id="A0AAE0BTI5"/>
<keyword evidence="4" id="KW-1185">Reference proteome</keyword>
<proteinExistence type="predicted"/>
<evidence type="ECO:0000256" key="1">
    <source>
        <dbReference type="SAM" id="MobiDB-lite"/>
    </source>
</evidence>
<comment type="caution">
    <text evidence="3">The sequence shown here is derived from an EMBL/GenBank/DDBJ whole genome shotgun (WGS) entry which is preliminary data.</text>
</comment>
<feature type="compositionally biased region" description="Basic and acidic residues" evidence="1">
    <location>
        <begin position="127"/>
        <end position="156"/>
    </location>
</feature>
<keyword evidence="2" id="KW-0472">Membrane</keyword>
<feature type="transmembrane region" description="Helical" evidence="2">
    <location>
        <begin position="21"/>
        <end position="42"/>
    </location>
</feature>
<organism evidence="3 4">
    <name type="scientific">Cymbomonas tetramitiformis</name>
    <dbReference type="NCBI Taxonomy" id="36881"/>
    <lineage>
        <taxon>Eukaryota</taxon>
        <taxon>Viridiplantae</taxon>
        <taxon>Chlorophyta</taxon>
        <taxon>Pyramimonadophyceae</taxon>
        <taxon>Pyramimonadales</taxon>
        <taxon>Pyramimonadaceae</taxon>
        <taxon>Cymbomonas</taxon>
    </lineage>
</organism>
<name>A0AAE0BTI5_9CHLO</name>
<sequence>MRRTYKRSSTEGGVKRNRFDLRTAAAVSVLFVSSLNFGAVYFDVLASPHALTLDGDGLEQEESVPPKTGCSALEGDDRDACLEEREFREKERAKKAAKQREAEVALEVYKKQRRKEKKLKQAQQQAEFERVATQKERDTLARAEEHAISEKLRNDQEAEERDLEAMPGAKLMTQ</sequence>
<protein>
    <submittedName>
        <fullName evidence="3">Uncharacterized protein</fullName>
    </submittedName>
</protein>